<accession>A0ACC3ZHL7</accession>
<dbReference type="EMBL" id="VUJX02000001">
    <property type="protein sequence ID" value="KAL0943609.1"/>
    <property type="molecule type" value="Genomic_DNA"/>
</dbReference>
<protein>
    <submittedName>
        <fullName evidence="1">Uncharacterized protein</fullName>
    </submittedName>
</protein>
<keyword evidence="2" id="KW-1185">Reference proteome</keyword>
<name>A0ACC3ZHL7_COLTU</name>
<sequence length="112" mass="12635">MVLRYPEGAIATAEPVNRIRYYVCTSPSHPVDAHPFPEWFEQWSNTVQLDWGLTLDRLIAALCHGVAPQKLPQRRRDQSRPPVESRCKQPTAEQLNIRSSGLSVATLSIVVD</sequence>
<reference evidence="1 2" key="1">
    <citation type="journal article" date="2020" name="Phytopathology">
        <title>Genome Sequence Resources of Colletotrichum truncatum, C. plurivorum, C. musicola, and C. sojae: Four Species Pathogenic to Soybean (Glycine max).</title>
        <authorList>
            <person name="Rogerio F."/>
            <person name="Boufleur T.R."/>
            <person name="Ciampi-Guillardi M."/>
            <person name="Sukno S.A."/>
            <person name="Thon M.R."/>
            <person name="Massola Junior N.S."/>
            <person name="Baroncelli R."/>
        </authorList>
    </citation>
    <scope>NUCLEOTIDE SEQUENCE [LARGE SCALE GENOMIC DNA]</scope>
    <source>
        <strain evidence="1 2">CMES1059</strain>
    </source>
</reference>
<proteinExistence type="predicted"/>
<evidence type="ECO:0000313" key="2">
    <source>
        <dbReference type="Proteomes" id="UP000805649"/>
    </source>
</evidence>
<gene>
    <name evidence="1" type="ORF">CTRU02_201496</name>
</gene>
<organism evidence="1 2">
    <name type="scientific">Colletotrichum truncatum</name>
    <name type="common">Anthracnose fungus</name>
    <name type="synonym">Colletotrichum capsici</name>
    <dbReference type="NCBI Taxonomy" id="5467"/>
    <lineage>
        <taxon>Eukaryota</taxon>
        <taxon>Fungi</taxon>
        <taxon>Dikarya</taxon>
        <taxon>Ascomycota</taxon>
        <taxon>Pezizomycotina</taxon>
        <taxon>Sordariomycetes</taxon>
        <taxon>Hypocreomycetidae</taxon>
        <taxon>Glomerellales</taxon>
        <taxon>Glomerellaceae</taxon>
        <taxon>Colletotrichum</taxon>
        <taxon>Colletotrichum truncatum species complex</taxon>
    </lineage>
</organism>
<dbReference type="Proteomes" id="UP000805649">
    <property type="component" value="Unassembled WGS sequence"/>
</dbReference>
<comment type="caution">
    <text evidence="1">The sequence shown here is derived from an EMBL/GenBank/DDBJ whole genome shotgun (WGS) entry which is preliminary data.</text>
</comment>
<evidence type="ECO:0000313" key="1">
    <source>
        <dbReference type="EMBL" id="KAL0943609.1"/>
    </source>
</evidence>